<feature type="region of interest" description="Disordered" evidence="8">
    <location>
        <begin position="1735"/>
        <end position="1768"/>
    </location>
</feature>
<evidence type="ECO:0000256" key="1">
    <source>
        <dbReference type="ARBA" id="ARBA00009970"/>
    </source>
</evidence>
<feature type="compositionally biased region" description="Basic and acidic residues" evidence="8">
    <location>
        <begin position="1479"/>
        <end position="1489"/>
    </location>
</feature>
<feature type="compositionally biased region" description="Polar residues" evidence="8">
    <location>
        <begin position="2945"/>
        <end position="2954"/>
    </location>
</feature>
<dbReference type="Pfam" id="PF13764">
    <property type="entry name" value="E3_UbLigase_R4"/>
    <property type="match status" value="1"/>
</dbReference>
<feature type="region of interest" description="Disordered" evidence="8">
    <location>
        <begin position="4010"/>
        <end position="4039"/>
    </location>
</feature>
<accession>A0A9N9MNJ8</accession>
<dbReference type="Proteomes" id="UP001152799">
    <property type="component" value="Chromosome 3"/>
</dbReference>
<evidence type="ECO:0000256" key="7">
    <source>
        <dbReference type="PROSITE-ProRule" id="PRU01388"/>
    </source>
</evidence>
<sequence length="5173" mass="575239">MVEVMAASSGGVDWSLVLKPFLSPNYESSNLTELIELCSTIVKSESEIWRHKETHKNFYNTFTVLAADYISSSISKLSGSQLETASAACRVLLKYLLNALQSASSEQYQDSVAIERYLNAVKVLCKGTGLLSTTEVSSLVDTMKGENLPQQTNVSASGNDKEPSNKQESTKNRPDLSVSIFERLTLPIRDNPYSQETAASPALPENPGEADPITEINRLFLRANTESLQALRAGDTLIDLCLNLPTIKKAKSKVEEALAGRPFSIPSNHAEALAHRNSLPQSLSEITLAISAINLPVLEPLSAPKLDKLCSLAMAALHCALAQAAASSCLSAASVVSPKVGGQQAQAASLKEEDSDVNALKLTEDVINLYSFIGSVIQSSTRAGGHAYQNYLLAGAWVLFSGLQTHLTQTTSEKTSTHPSRDSRERDSVEKGRPSPSKQGPQNRDSSTSASGSARSGLQKFQQCFGVHGVALAIEALGILSELFDDLSLEVCGGSVASVVTIEPAPIAILGQFTALQRVARVLSAAPLNHLLFYLSIASYRKACSLKRLVPPEGDNFSQSDSTAYFEDMILCSDENSTDEDDDSEPILGQWFEDTLAPPEPSEPKSPSSSENADSKSNNQSNRPQSNSRGKLDADGYITLATGIFQFLNKHFLCSKSTFVQRYVKNGLTEHQMIILAAIIRDMDREWAKSELGGPYTEFSSALMKFTHNLITSNNLTSLQACLLNHLGVSPWNADVPHAWPLQVYPRTLTVLAQVLLLRPQNEKEASVISIWHRLVNTLIENVLNSPQVPGDGDIEDLNVEHAEVLLYLFHSLNLMQKKSVVLLMAGGVLRCSEIARSNLKDSQLLNLSRLLLLFDYIMKHLYDVPTSLLEKIQRNLFDLTYLNPDFKDSGTPKPEAIWKEIEEPYRRISNETHPTPRFYKLSNLEVSNQESPKLDGLACNFVLGTPDKLRYPLLLDALIEILNVTHNINATSASKMTILGLSATQYCFTICWRLLHLLPPSTQYMERLATGEILSPGPVLMHSLIWGPRAAHKNFTRWLKDCLVKQGMYTQNTDKILKAVSDAVNNIEYDSTVTKSCVISLIPDTSKAIMAKEDLPPLWQLILLDCLVAKVEVSLEDPTDSDTPPGAVSERSCVQDLVPNVIKLAKAILHCTRWSMSHLIVDQSENTDKIQLKDLEALHDVLAISSKDNALLSTLESEIEAHLPNSVSAVLQEWRASFLEDILLTNHTHDIIPSESYILKIIDVHISSLSKALPFSMDLSLKRTLENLVKFVVQHAPRIENTDTKNKAIELLVSITTDARTEFLYSVAIKALDKMIGDAETDERQKRVYIRVLDHTYNLLMNYTSVTGDQKCLVDEQILHSCLKFYEKIIEKSSGRQALETFFTGDKDLVKVLMSVSSPRMSQQYSTRVLHFFNKLFQAAEKSSTDPSLNYLCSSMGKLADVENEKLQTWLRHIIIGPSEVEYRAQCKHKKHPIKSSSDSKDLATKDDKKSLVQENSQLLQALTSYIVKQTSNVAEDVSVTILKALIPLGGHILSQEGVGFTELMGVMTMLADAGTGKGHSHLFPAAAEWVEICVIYVQSPEISEKIANFPELLINNSMLNAASCILDYLSDVILSITEQPPRSVSPQWEHESPLDIEHDWLDDNNDDDDSGEDSDEDSLCNKLCTFIVTQKEFMNQHWYHCHTCRMLDGVGVCTVCARVCHKGHDIAYAKYGNFFCDCGAKEDNSCQALVKRSPAPDSTVHQRKDDDHAGSSLRRRTSSPIPSDKILFDEKRADHEKKKLDESKEFLLNYLSSSGVASSLLDFLQGLIPAIESTCNLNSPVGCHVRGVTALMQLYKSGKAYLHTDLLMVPTLGSQEGAFENVRMSYAGDQGQTIRQLLSAHIIRRVAMCCMTTTQGKRQHLAVSHEKGKITVLQLSALLKQADSATRKLTLTRLSSAPIPFTVLSMTSNICNEDFLAVCGLKDCHVLTFNSNGMVTDHLVLHPQLETGNFIIKALWLPGSQTELALVTADFVKIFDLSKDAVNPQYHFLVPSGKIRDCTFMYDEGTYHILLMSSPGHIYTEILNEDSSTKFGSFYVTNTLEVYHLDVTDVNGHVAGGGVSIYYSHTLMLLFYSYAQGKSFISPIKPKSSCLSVVFPITIPQSSATTNGSNTKSNSTRSPNPQPLCQWMEIPNHPGLICCSMQSSNQPVVLMLKPDTILIQEVKVVQGKSKIMDMVAIRHNSGSELRTTLILLCEDGSLKMFIANMDQTGFWMSSNIQATVPMGTPVKPKKKKPIKSGKTSSAPVFPGDFFEHCTHMDVDFAGNDMLQIYNAAQLKQRLTSPGLYVVCNKAQFQIEIINSDSNMVMCGIRVQVGSQDVQKAPSYVEVFGRIISFNVTRSRWYDVPFSREESLQADKKLTLVFGPCQDPELMTMVDNIKVYGKAKDSFGWPEDNEESTSTVPGNPGSSTSGAGTGTTNESDHQSGSPQQISKLERLAMDVFKSLDSTLYVYSSEEKFAKLKPTALNIATQLLTLPTPPSIQVHSKALMLTLHSTKQQYHSYKDQALLEHVLTDLTIMTEQENFNSEDLDAESYYRLVLIVRGIAISRPQNLVKFADSHASIQEVVLEDPLEAKSKEKSRKNKHLLLQLIEVLWMLHSLNPEIPALASVVVPGLKYTEQVIHALIEIIHAFQTSEAYSNVTMSLYLQLLLCNDPVIAFSAKQALCKVLKPRVKRRKVFIPSPSRCDSPQPSKSSITDHSAPSTSAAGSQSEVAPQQPAVAAPPAPRGFEVDMVNAFRLLEQQGVEALMGGGALIDIPQFAQDVDDDAIVELAIALSLQDEMAGASGADQAQALQNIQAQLMGAGQGQAVAQAQQEAANFSDTTASAAGSDDEGSTAATDGSTLRTSPAEHNGSAGSESGGSGVDSITGEHNVSGRSSAYGDESNQIARNTENSSNVASAQVSAEQNQRPSQGSDTLAQIQEDLECESEVSVKLHNLRLQLLEKLVEYFPKLKNADGVRTIPFFQVVSQLTSDLDGSCERDRTCLNSLLTALTEDLQFTGNNIQAICTRSKTGEVHLLLLKLISNLLQRNKSNSTTKSSSNSNDSSNYVARTTATFLHKAGIISYCLKISQNLLNDYWKHQTEEESSVPTTGNLLKPHLTYPLPDMTPFFLKTHLKENSTDIFSNYAHLLTEIILRLPYQVQRLSDISDITVVFDTHWFRYLCEYMMTSLPPASRRNARKLLLYICGNKEKYRQLRDLHALSTHIKGVKQCCTKGGYQANSDLQHALSLPYDSLVELVEHLKACLDIALFRTGNWQRFCLHSEEILPFLQRVSFLLDDGVAPTILQLLTSALVVNANQQIKKSESTTSKTSRKEREKSDDSAVEALFEESNCVALVEQINKQVSKEVLARFIKTFTLENNTTAVRWQAHGLIVAIYKNSKPKEQEALLELLWQLWPLVPAYGKKAAQFVDLLGYFSGQFTGKKEGENKIEEYVQKAVAVLQTQNKMLAHHPNANLYAHMSQFVDLDGFYLESEPCLVCNNPEVPFTTIKLSSLKIDSKYTTTTQIVKLLSSHIISKITVRIGDLKKTKMVRTINIYYNNRTVQAVVELKNKPALWHKAKKVTLQSGQTEVKIEFPLPIVACNLMIEYADFYENIQASSETLQCPRCSASVPANPGVCGNCGENVFQCHKCRAINYDEKDPFLCHTCGFCKYAKFDFTLQAKPCCAVEPIENDEDRKKTVSSINTLLEKADRIYKQLMANKPTLESLVLRITEHRSDKKSDELTVSNNNNPPSNAVNAVQMAQVKVNKTIQMLAQQYCNECKTSFEELSKIIQKVLASRKELVTYERKHHDMDLPESVSVFDDIQVTSAPCIANKCYGCATAATESCLTLLRALAYNKPTRQTLCTYGLVQELVWNNLRKGTVHNQEDVRLLLCTLTKDNPEATDNLCNILMTRITNSLNGNLNNTDLGASIRHEISLLAAMVQKDDDCWELKISCMMSLFLKACEDAKNPTIMESVILPCLKILQGLMKIPEPPSASGAGGKKSKDKSNTGKASNVSRGLPPLQAPMEVRKFLNRSPGHTFLGWKSRLLKHSESITATIPNEATKEEVRNIYLSEKYARKWRRYVKKLSEKDLLPVSAWLEIVIFNPSSRQARTVACRIVESLCNSYERKKQMITMLTCCLTKLFKAGEASAEFMQLYQSIIQDTPWKQYLTIKGLPLVLANLMTQEIEQLHRLEVTTLTSDLAQGYALNQLTELLAGFLEDSAIRRQYKPRLVGAILNGYLSLRRLIVQRTRLIDDTQEKLLELLEEMTTGTEEETKAFMSVCIKTVEHHSLQDILTPVFIFERLCSIIYPEENDIGEFFLTLEKDLQQEDFLQGRMLGNPYSCTEAGLGPLMRDVKNKICQDCELVALLEDDNGMELLVNNKIMSLDLPVKEVYKKVWLAEGGDHDAMRVVYRMRGLLGDATEEFIETLDNKGQNTVDNEEVYKMANVLAECGGLKVMVTRLGAIQNAWRAKPLLQVLLKLFRLSVKVNKCQEVLIEPELGAIEAFLKVLQLCLEGEADSSQSAVTEQLLDIMETLMSKATCKSLEEFGKLSATFGGPEYVKSLLSFLEHSSVKNNAAVLAHLTRVLAALVYDNKEKMEILLEHFKKVLEFNRYDFAHTTEDQQKLEMFCMLTNSIEKNAIGNTLKNYILSLGIVKDALEYFTMHAPCVKPTLLRTDSDELKDFISKPALKYILRFLTGLAHSHENTQLEISKADTIPIIHRLEQVSSDEHVGSLAENLLEALCTNPAVAKQIEEVREFTRSEKKRLAMAMREKQLGQLGMRSNDKGQVTAKSVILNQMEELGEETGLACCICLEGYKYQPTKVLGIYTFSKRCSIEEFECKQRKTIGYSTVTHFNVVHIDCHMSAVRLARARDEWESAALQNANTRCNGLLPLWGPQVPESAFASCLARHNTYLQDGTSHRDIGHASTIHDLKLLLLRFAQEKSFHEDAGGGGPQSNLHMVPYLIHVGLYVINTTRVYTRELGALTTYGAMEISADLAYQLEGPLYMATMAVFLKSPFEWESDRLIHLSRLIVIAQARAVQPSVPSTSLSDKSVKDYSIYKPYLVYFGLIDAIYKYFFKDVEGSFDQWPTNLADYIRHNDEALMKNSERLLGYYTDELLPCTSFGEFCDVVGLLDIIPDPDSYITSVLAGVK</sequence>
<feature type="region of interest" description="Disordered" evidence="8">
    <location>
        <begin position="409"/>
        <end position="454"/>
    </location>
</feature>
<keyword evidence="4" id="KW-0862">Zinc</keyword>
<evidence type="ECO:0000256" key="6">
    <source>
        <dbReference type="PROSITE-ProRule" id="PRU00508"/>
    </source>
</evidence>
<feature type="region of interest" description="Disordered" evidence="8">
    <location>
        <begin position="142"/>
        <end position="174"/>
    </location>
</feature>
<dbReference type="Pfam" id="PF02207">
    <property type="entry name" value="zf-UBR"/>
    <property type="match status" value="1"/>
</dbReference>
<keyword evidence="2" id="KW-0479">Metal-binding</keyword>
<evidence type="ECO:0000256" key="4">
    <source>
        <dbReference type="ARBA" id="ARBA00022833"/>
    </source>
</evidence>
<evidence type="ECO:0000256" key="2">
    <source>
        <dbReference type="ARBA" id="ARBA00022723"/>
    </source>
</evidence>
<evidence type="ECO:0000313" key="10">
    <source>
        <dbReference type="EMBL" id="CAG9766730.1"/>
    </source>
</evidence>
<dbReference type="GO" id="GO:0008270">
    <property type="term" value="F:zinc ion binding"/>
    <property type="evidence" value="ECO:0007669"/>
    <property type="project" value="UniProtKB-KW"/>
</dbReference>
<feature type="compositionally biased region" description="Basic and acidic residues" evidence="8">
    <location>
        <begin position="415"/>
        <end position="433"/>
    </location>
</feature>
<feature type="compositionally biased region" description="Low complexity" evidence="8">
    <location>
        <begin position="605"/>
        <end position="629"/>
    </location>
</feature>
<feature type="compositionally biased region" description="Low complexity" evidence="8">
    <location>
        <begin position="2930"/>
        <end position="2944"/>
    </location>
</feature>
<feature type="compositionally biased region" description="Basic and acidic residues" evidence="8">
    <location>
        <begin position="1742"/>
        <end position="1751"/>
    </location>
</feature>
<name>A0A9N9MNJ8_9CUCU</name>
<feature type="domain" description="UBR-type" evidence="9">
    <location>
        <begin position="1664"/>
        <end position="1733"/>
    </location>
</feature>
<dbReference type="InterPro" id="IPR045189">
    <property type="entry name" value="UBR4-like"/>
</dbReference>
<evidence type="ECO:0000256" key="3">
    <source>
        <dbReference type="ARBA" id="ARBA00022771"/>
    </source>
</evidence>
<evidence type="ECO:0000256" key="5">
    <source>
        <dbReference type="ARBA" id="ARBA00022860"/>
    </source>
</evidence>
<keyword evidence="11" id="KW-1185">Reference proteome</keyword>
<dbReference type="EMBL" id="OU892279">
    <property type="protein sequence ID" value="CAG9766730.1"/>
    <property type="molecule type" value="Genomic_DNA"/>
</dbReference>
<feature type="compositionally biased region" description="Low complexity" evidence="8">
    <location>
        <begin position="2446"/>
        <end position="2457"/>
    </location>
</feature>
<keyword evidence="5" id="KW-0112">Calmodulin-binding</keyword>
<feature type="compositionally biased region" description="Basic and acidic residues" evidence="8">
    <location>
        <begin position="159"/>
        <end position="174"/>
    </location>
</feature>
<dbReference type="InterPro" id="IPR047509">
    <property type="entry name" value="UBR4-like_UBR-box"/>
</dbReference>
<feature type="region of interest" description="Disordered" evidence="8">
    <location>
        <begin position="1470"/>
        <end position="1489"/>
    </location>
</feature>
<feature type="compositionally biased region" description="Polar residues" evidence="8">
    <location>
        <begin position="2907"/>
        <end position="2929"/>
    </location>
</feature>
<dbReference type="SUPFAM" id="SSF48371">
    <property type="entry name" value="ARM repeat"/>
    <property type="match status" value="1"/>
</dbReference>
<dbReference type="PANTHER" id="PTHR21725:SF1">
    <property type="entry name" value="E3 UBIQUITIN-PROTEIN LIGASE UBR4"/>
    <property type="match status" value="1"/>
</dbReference>
<dbReference type="Pfam" id="PF24079">
    <property type="entry name" value="UBR4"/>
    <property type="match status" value="1"/>
</dbReference>
<evidence type="ECO:0000313" key="11">
    <source>
        <dbReference type="Proteomes" id="UP001152799"/>
    </source>
</evidence>
<dbReference type="InterPro" id="IPR025704">
    <property type="entry name" value="E3_Ub_ligase_UBR4_C"/>
</dbReference>
<reference evidence="10" key="1">
    <citation type="submission" date="2022-01" db="EMBL/GenBank/DDBJ databases">
        <authorList>
            <person name="King R."/>
        </authorList>
    </citation>
    <scope>NUCLEOTIDE SEQUENCE</scope>
</reference>
<dbReference type="InterPro" id="IPR003126">
    <property type="entry name" value="Znf_UBR"/>
</dbReference>
<dbReference type="InterPro" id="IPR056530">
    <property type="entry name" value="UBR4-like_dom"/>
</dbReference>
<dbReference type="PROSITE" id="PS52043">
    <property type="entry name" value="UBR4_E3"/>
    <property type="match status" value="1"/>
</dbReference>
<feature type="zinc finger region" description="UBR-type" evidence="6">
    <location>
        <begin position="1664"/>
        <end position="1733"/>
    </location>
</feature>
<evidence type="ECO:0000259" key="9">
    <source>
        <dbReference type="PROSITE" id="PS51157"/>
    </source>
</evidence>
<dbReference type="CDD" id="cd19680">
    <property type="entry name" value="UBR-box_UBR4"/>
    <property type="match status" value="1"/>
</dbReference>
<dbReference type="SMART" id="SM00396">
    <property type="entry name" value="ZnF_UBR1"/>
    <property type="match status" value="1"/>
</dbReference>
<feature type="region of interest" description="Disordered" evidence="8">
    <location>
        <begin position="594"/>
        <end position="632"/>
    </location>
</feature>
<keyword evidence="3 7" id="KW-0863">Zinc-finger</keyword>
<dbReference type="PANTHER" id="PTHR21725">
    <property type="entry name" value="E3 UBIQUITIN-PROTEIN LIGASE UBR4"/>
    <property type="match status" value="1"/>
</dbReference>
<feature type="region of interest" description="Disordered" evidence="8">
    <location>
        <begin position="2859"/>
        <end position="2954"/>
    </location>
</feature>
<proteinExistence type="inferred from homology"/>
<dbReference type="OrthoDB" id="30336at2759"/>
<gene>
    <name evidence="10" type="ORF">CEUTPL_LOCUS7304</name>
</gene>
<evidence type="ECO:0000256" key="8">
    <source>
        <dbReference type="SAM" id="MobiDB-lite"/>
    </source>
</evidence>
<feature type="compositionally biased region" description="Polar residues" evidence="8">
    <location>
        <begin position="436"/>
        <end position="445"/>
    </location>
</feature>
<dbReference type="Pfam" id="PF19423">
    <property type="entry name" value="E3_UBR4_N"/>
    <property type="match status" value="1"/>
</dbReference>
<protein>
    <recommendedName>
        <fullName evidence="9">UBR-type domain-containing protein</fullName>
    </recommendedName>
</protein>
<dbReference type="GO" id="GO:0005516">
    <property type="term" value="F:calmodulin binding"/>
    <property type="evidence" value="ECO:0007669"/>
    <property type="project" value="UniProtKB-KW"/>
</dbReference>
<feature type="region of interest" description="Disordered" evidence="8">
    <location>
        <begin position="2429"/>
        <end position="2469"/>
    </location>
</feature>
<organism evidence="10 11">
    <name type="scientific">Ceutorhynchus assimilis</name>
    <name type="common">cabbage seed weevil</name>
    <dbReference type="NCBI Taxonomy" id="467358"/>
    <lineage>
        <taxon>Eukaryota</taxon>
        <taxon>Metazoa</taxon>
        <taxon>Ecdysozoa</taxon>
        <taxon>Arthropoda</taxon>
        <taxon>Hexapoda</taxon>
        <taxon>Insecta</taxon>
        <taxon>Pterygota</taxon>
        <taxon>Neoptera</taxon>
        <taxon>Endopterygota</taxon>
        <taxon>Coleoptera</taxon>
        <taxon>Polyphaga</taxon>
        <taxon>Cucujiformia</taxon>
        <taxon>Curculionidae</taxon>
        <taxon>Ceutorhynchinae</taxon>
        <taxon>Ceutorhynchus</taxon>
    </lineage>
</organism>
<feature type="compositionally biased region" description="Polar residues" evidence="8">
    <location>
        <begin position="148"/>
        <end position="158"/>
    </location>
</feature>
<feature type="compositionally biased region" description="Polar residues" evidence="8">
    <location>
        <begin position="2723"/>
        <end position="2750"/>
    </location>
</feature>
<feature type="region of interest" description="UBR4 E3 catalytic module" evidence="7">
    <location>
        <begin position="4708"/>
        <end position="5172"/>
    </location>
</feature>
<dbReference type="PROSITE" id="PS51157">
    <property type="entry name" value="ZF_UBR"/>
    <property type="match status" value="1"/>
</dbReference>
<feature type="region of interest" description="Disordered" evidence="8">
    <location>
        <begin position="2718"/>
        <end position="2763"/>
    </location>
</feature>
<feature type="compositionally biased region" description="Polar residues" evidence="8">
    <location>
        <begin position="2874"/>
        <end position="2884"/>
    </location>
</feature>
<comment type="similarity">
    <text evidence="1 7">Belongs to the UBR4 family.</text>
</comment>
<dbReference type="InterPro" id="IPR045841">
    <property type="entry name" value="E3_UBR4_N"/>
</dbReference>
<dbReference type="InterPro" id="IPR016024">
    <property type="entry name" value="ARM-type_fold"/>
</dbReference>